<feature type="compositionally biased region" description="Basic and acidic residues" evidence="1">
    <location>
        <begin position="498"/>
        <end position="509"/>
    </location>
</feature>
<name>A0A4Q9Q5S7_9APHY</name>
<feature type="compositionally biased region" description="Low complexity" evidence="1">
    <location>
        <begin position="222"/>
        <end position="248"/>
    </location>
</feature>
<dbReference type="EMBL" id="ML145092">
    <property type="protein sequence ID" value="TBU62767.1"/>
    <property type="molecule type" value="Genomic_DNA"/>
</dbReference>
<dbReference type="AlphaFoldDB" id="A0A4Q9Q5S7"/>
<feature type="region of interest" description="Disordered" evidence="1">
    <location>
        <begin position="295"/>
        <end position="343"/>
    </location>
</feature>
<keyword evidence="3" id="KW-1185">Reference proteome</keyword>
<feature type="compositionally biased region" description="Basic and acidic residues" evidence="1">
    <location>
        <begin position="527"/>
        <end position="540"/>
    </location>
</feature>
<sequence>MAAIHQPKTKKAERINDQLFPLFFRTFQTGTVAEFATTADKLANWLKVDKAYYSRARPTIVELLETAHDTVRRHSGDPELPFHFSRVNDGVRPYAEPFVRLVRTVAPFYPLFPEPHLQMRLRDIFQTICDDVAEFLSQPLPSHRGSRTPSAVTTRTTPPSPPAHSEGPTALSLTQGLTTQETSVHLPPAHTTNFGAPPTTSNPLQLLSSGPSPVITKISGSSDIISTSSSSRTATPTMPQTNQAAAPAAPVPPVAASPTTATATFHSTRPKVKKKKLAFDDFIEADLNWYKDKHSTQAQDSLPPTPRATSEAVTSSISTSSALVAQLTEPTSERSASPPMEVPQSIQTDVVPVLDPSNATLDTQTSRSPSVPLRDVVTPKSRSPSVPLRFVVKSHLKRKAPDDDVDLQEARAESRPRSRPQSPTLLPPSLARRPTPSVLPPVIAADKEETDVRPNPPTPANDPPPSSGALPFPLATKKEKRKKRKGPPGLRVLPLHPLTEEQLKERLETEGALQDLPVVRPSRGKKSNKEEGQLESESKSRSWTPPPELPQEEPSVGPISDARQTTEPFSAAAQGSERAASPQEAAGVYTSAPVDLPSDIVLEETVAFAASPDAMEVDAALELPQLSVGQDFAAPDTPGEKGAAAEEDVSMGETAQSGEIPLGVDVTMQVDSPTEPMDGSSTPTGSSSAVHPAPSVEEPGHSDADATDMNGTKAIEPPARSPVHASLPSTSAIEPQEDRMDPQASPFASRLVRLLSLERGHPSHTSPREPVELNFTLTDEEMLHIARWNDRKNSTSDLSASMCVSLVSYPLEQCAKAFNGDPYTDQEDIDVVGFGCPRSWPQDGSIYVVLDVSGERGPPRSINVAPPFGFNTLHRPVDLGGHGVHPGDNTLHLFQFRDHSDCIFAVVLHRPTVEQLAEVEAVLKRERALEDWIEGLGSFNLPTPRLLHAPNGNVVSDG</sequence>
<evidence type="ECO:0000313" key="2">
    <source>
        <dbReference type="EMBL" id="TBU62767.1"/>
    </source>
</evidence>
<gene>
    <name evidence="2" type="ORF">BD310DRAFT_918135</name>
</gene>
<evidence type="ECO:0000313" key="3">
    <source>
        <dbReference type="Proteomes" id="UP000292082"/>
    </source>
</evidence>
<dbReference type="STRING" id="114155.A0A4Q9Q5S7"/>
<feature type="region of interest" description="Disordered" evidence="1">
    <location>
        <begin position="139"/>
        <end position="170"/>
    </location>
</feature>
<feature type="region of interest" description="Disordered" evidence="1">
    <location>
        <begin position="356"/>
        <end position="597"/>
    </location>
</feature>
<evidence type="ECO:0000256" key="1">
    <source>
        <dbReference type="SAM" id="MobiDB-lite"/>
    </source>
</evidence>
<feature type="region of interest" description="Disordered" evidence="1">
    <location>
        <begin position="628"/>
        <end position="744"/>
    </location>
</feature>
<feature type="compositionally biased region" description="Pro residues" evidence="1">
    <location>
        <begin position="454"/>
        <end position="466"/>
    </location>
</feature>
<feature type="compositionally biased region" description="Polar residues" evidence="1">
    <location>
        <begin position="357"/>
        <end position="369"/>
    </location>
</feature>
<feature type="region of interest" description="Disordered" evidence="1">
    <location>
        <begin position="222"/>
        <end position="267"/>
    </location>
</feature>
<dbReference type="Proteomes" id="UP000292082">
    <property type="component" value="Unassembled WGS sequence"/>
</dbReference>
<feature type="compositionally biased region" description="Polar residues" evidence="1">
    <location>
        <begin position="147"/>
        <end position="157"/>
    </location>
</feature>
<proteinExistence type="predicted"/>
<organism evidence="2 3">
    <name type="scientific">Dichomitus squalens</name>
    <dbReference type="NCBI Taxonomy" id="114155"/>
    <lineage>
        <taxon>Eukaryota</taxon>
        <taxon>Fungi</taxon>
        <taxon>Dikarya</taxon>
        <taxon>Basidiomycota</taxon>
        <taxon>Agaricomycotina</taxon>
        <taxon>Agaricomycetes</taxon>
        <taxon>Polyporales</taxon>
        <taxon>Polyporaceae</taxon>
        <taxon>Dichomitus</taxon>
    </lineage>
</organism>
<feature type="compositionally biased region" description="Low complexity" evidence="1">
    <location>
        <begin position="308"/>
        <end position="322"/>
    </location>
</feature>
<feature type="compositionally biased region" description="Polar residues" evidence="1">
    <location>
        <begin position="679"/>
        <end position="689"/>
    </location>
</feature>
<accession>A0A4Q9Q5S7</accession>
<protein>
    <submittedName>
        <fullName evidence="2">Uncharacterized protein</fullName>
    </submittedName>
</protein>
<reference evidence="2 3" key="1">
    <citation type="submission" date="2019-01" db="EMBL/GenBank/DDBJ databases">
        <title>Draft genome sequences of three monokaryotic isolates of the white-rot basidiomycete fungus Dichomitus squalens.</title>
        <authorList>
            <consortium name="DOE Joint Genome Institute"/>
            <person name="Lopez S.C."/>
            <person name="Andreopoulos B."/>
            <person name="Pangilinan J."/>
            <person name="Lipzen A."/>
            <person name="Riley R."/>
            <person name="Ahrendt S."/>
            <person name="Ng V."/>
            <person name="Barry K."/>
            <person name="Daum C."/>
            <person name="Grigoriev I.V."/>
            <person name="Hilden K.S."/>
            <person name="Makela M.R."/>
            <person name="de Vries R.P."/>
        </authorList>
    </citation>
    <scope>NUCLEOTIDE SEQUENCE [LARGE SCALE GENOMIC DNA]</scope>
    <source>
        <strain evidence="2 3">CBS 464.89</strain>
    </source>
</reference>